<comment type="caution">
    <text evidence="2">The sequence shown here is derived from an EMBL/GenBank/DDBJ whole genome shotgun (WGS) entry which is preliminary data.</text>
</comment>
<keyword evidence="1" id="KW-0812">Transmembrane</keyword>
<keyword evidence="1" id="KW-0472">Membrane</keyword>
<dbReference type="EMBL" id="SNTY01000067">
    <property type="protein sequence ID" value="TEU24180.1"/>
    <property type="molecule type" value="Genomic_DNA"/>
</dbReference>
<dbReference type="AlphaFoldDB" id="A0A4Y7XA51"/>
<gene>
    <name evidence="2" type="ORF">E2B99_12240</name>
</gene>
<organism evidence="2 3">
    <name type="scientific">Alkanindiges illinoisensis</name>
    <dbReference type="NCBI Taxonomy" id="197183"/>
    <lineage>
        <taxon>Bacteria</taxon>
        <taxon>Pseudomonadati</taxon>
        <taxon>Pseudomonadota</taxon>
        <taxon>Gammaproteobacteria</taxon>
        <taxon>Moraxellales</taxon>
        <taxon>Moraxellaceae</taxon>
        <taxon>Alkanindiges</taxon>
    </lineage>
</organism>
<protein>
    <submittedName>
        <fullName evidence="2">Uncharacterized protein</fullName>
    </submittedName>
</protein>
<sequence length="107" mass="11869">MKKIKFIRWMLVALILTYLSLLVPAQAQVVRPEIMGCEQGCPVVAAGFPMPFLVDGVISPVGSVSINPLVVLFVHLDEFVPSSFAVSYLFWLALTLIAVKLYRIQHP</sequence>
<dbReference type="Proteomes" id="UP000297834">
    <property type="component" value="Unassembled WGS sequence"/>
</dbReference>
<accession>A0A4Y7XA51</accession>
<evidence type="ECO:0000256" key="1">
    <source>
        <dbReference type="SAM" id="Phobius"/>
    </source>
</evidence>
<keyword evidence="1" id="KW-1133">Transmembrane helix</keyword>
<keyword evidence="3" id="KW-1185">Reference proteome</keyword>
<proteinExistence type="predicted"/>
<feature type="transmembrane region" description="Helical" evidence="1">
    <location>
        <begin position="79"/>
        <end position="102"/>
    </location>
</feature>
<dbReference type="OrthoDB" id="6704968at2"/>
<dbReference type="RefSeq" id="WP_134245288.1">
    <property type="nucleotide sequence ID" value="NZ_SNTY01000067.1"/>
</dbReference>
<evidence type="ECO:0000313" key="3">
    <source>
        <dbReference type="Proteomes" id="UP000297834"/>
    </source>
</evidence>
<reference evidence="2 3" key="1">
    <citation type="submission" date="2019-03" db="EMBL/GenBank/DDBJ databases">
        <title>Alkanindiges illinoisensis: a potential pathogenic isolated from ascites of a gastric cancer patient with abdominal metastasis.</title>
        <authorList>
            <person name="Hu X."/>
            <person name="Yang B."/>
            <person name="Yan X."/>
            <person name="Lin L."/>
            <person name="Zhao H."/>
            <person name="Zhou F."/>
            <person name="Su B."/>
            <person name="Chen J."/>
            <person name="Rui Y."/>
            <person name="Wang Q."/>
            <person name="Zheng L."/>
        </authorList>
    </citation>
    <scope>NUCLEOTIDE SEQUENCE [LARGE SCALE GENOMIC DNA]</scope>
    <source>
        <strain evidence="2 3">NFYY 23406</strain>
    </source>
</reference>
<name>A0A4Y7XA51_9GAMM</name>
<evidence type="ECO:0000313" key="2">
    <source>
        <dbReference type="EMBL" id="TEU24180.1"/>
    </source>
</evidence>